<proteinExistence type="predicted"/>
<comment type="caution">
    <text evidence="2">The sequence shown here is derived from an EMBL/GenBank/DDBJ whole genome shotgun (WGS) entry which is preliminary data.</text>
</comment>
<organism evidence="2 3">
    <name type="scientific">Ancylostoma ceylanicum</name>
    <dbReference type="NCBI Taxonomy" id="53326"/>
    <lineage>
        <taxon>Eukaryota</taxon>
        <taxon>Metazoa</taxon>
        <taxon>Ecdysozoa</taxon>
        <taxon>Nematoda</taxon>
        <taxon>Chromadorea</taxon>
        <taxon>Rhabditida</taxon>
        <taxon>Rhabditina</taxon>
        <taxon>Rhabditomorpha</taxon>
        <taxon>Strongyloidea</taxon>
        <taxon>Ancylostomatidae</taxon>
        <taxon>Ancylostomatinae</taxon>
        <taxon>Ancylostoma</taxon>
    </lineage>
</organism>
<keyword evidence="3" id="KW-1185">Reference proteome</keyword>
<protein>
    <submittedName>
        <fullName evidence="2">Uncharacterized protein</fullName>
    </submittedName>
</protein>
<sequence>MTSRRRSPAGWRATASSPPSNPEVWCAVVNTSVSKGPTRYGKQPFKRAFIVILMNKYSIYGYCGQCECPSEQMMSSVGHPYASHRPMLRRYRSQRSEPWQATAAGSQLSGSTAVFVHLLSHSYDSRKIITVHWLFS</sequence>
<evidence type="ECO:0000313" key="3">
    <source>
        <dbReference type="Proteomes" id="UP000024635"/>
    </source>
</evidence>
<feature type="region of interest" description="Disordered" evidence="1">
    <location>
        <begin position="1"/>
        <end position="20"/>
    </location>
</feature>
<evidence type="ECO:0000313" key="2">
    <source>
        <dbReference type="EMBL" id="EYC25579.1"/>
    </source>
</evidence>
<accession>A0A016VD82</accession>
<gene>
    <name evidence="2" type="primary">Acey_s0011.g1284</name>
    <name evidence="2" type="ORF">Y032_0011g1284</name>
</gene>
<evidence type="ECO:0000256" key="1">
    <source>
        <dbReference type="SAM" id="MobiDB-lite"/>
    </source>
</evidence>
<name>A0A016VD82_9BILA</name>
<dbReference type="EMBL" id="JARK01001347">
    <property type="protein sequence ID" value="EYC25579.1"/>
    <property type="molecule type" value="Genomic_DNA"/>
</dbReference>
<dbReference type="AlphaFoldDB" id="A0A016VD82"/>
<dbReference type="Proteomes" id="UP000024635">
    <property type="component" value="Unassembled WGS sequence"/>
</dbReference>
<reference evidence="3" key="1">
    <citation type="journal article" date="2015" name="Nat. Genet.">
        <title>The genome and transcriptome of the zoonotic hookworm Ancylostoma ceylanicum identify infection-specific gene families.</title>
        <authorList>
            <person name="Schwarz E.M."/>
            <person name="Hu Y."/>
            <person name="Antoshechkin I."/>
            <person name="Miller M.M."/>
            <person name="Sternberg P.W."/>
            <person name="Aroian R.V."/>
        </authorList>
    </citation>
    <scope>NUCLEOTIDE SEQUENCE</scope>
    <source>
        <strain evidence="3">HY135</strain>
    </source>
</reference>